<evidence type="ECO:0000313" key="1">
    <source>
        <dbReference type="EMBL" id="OZG52765.1"/>
    </source>
</evidence>
<keyword evidence="2" id="KW-1185">Reference proteome</keyword>
<comment type="caution">
    <text evidence="1">The sequence shown here is derived from an EMBL/GenBank/DDBJ whole genome shotgun (WGS) entry which is preliminary data.</text>
</comment>
<gene>
    <name evidence="1" type="ORF">PSSU_0383</name>
</gene>
<evidence type="ECO:0000313" key="2">
    <source>
        <dbReference type="Proteomes" id="UP000216454"/>
    </source>
</evidence>
<accession>A0A261F113</accession>
<dbReference type="EMBL" id="MWWQ01000005">
    <property type="protein sequence ID" value="OZG52765.1"/>
    <property type="molecule type" value="Genomic_DNA"/>
</dbReference>
<reference evidence="1 2" key="1">
    <citation type="journal article" date="2017" name="BMC Genomics">
        <title>Comparative genomic and phylogenomic analyses of the Bifidobacteriaceae family.</title>
        <authorList>
            <person name="Lugli G.A."/>
            <person name="Milani C."/>
            <person name="Turroni F."/>
            <person name="Duranti S."/>
            <person name="Mancabelli L."/>
            <person name="Mangifesta M."/>
            <person name="Ferrario C."/>
            <person name="Modesto M."/>
            <person name="Mattarelli P."/>
            <person name="Jiri K."/>
            <person name="van Sinderen D."/>
            <person name="Ventura M."/>
        </authorList>
    </citation>
    <scope>NUCLEOTIDE SEQUENCE [LARGE SCALE GENOMIC DNA]</scope>
    <source>
        <strain evidence="1 2">DSM 24744</strain>
    </source>
</reference>
<proteinExistence type="predicted"/>
<dbReference type="Proteomes" id="UP000216454">
    <property type="component" value="Unassembled WGS sequence"/>
</dbReference>
<dbReference type="AlphaFoldDB" id="A0A261F113"/>
<organism evidence="1 2">
    <name type="scientific">Pseudoscardovia suis</name>
    <dbReference type="NCBI Taxonomy" id="987063"/>
    <lineage>
        <taxon>Bacteria</taxon>
        <taxon>Bacillati</taxon>
        <taxon>Actinomycetota</taxon>
        <taxon>Actinomycetes</taxon>
        <taxon>Bifidobacteriales</taxon>
        <taxon>Bifidobacteriaceae</taxon>
        <taxon>Pseudoscardovia</taxon>
    </lineage>
</organism>
<sequence>MKLIEVECCEWLNADKAIAWTCPAACVEPHAGTADGFTTVSRAGGSLEPWRDTATLTVKVTAPTLQDAGNWMMGLVLPRLEEMWGEPDIARVEVLSVYPNPDPGPPQRPRYQANMQVVRARA</sequence>
<name>A0A261F113_9BIFI</name>
<dbReference type="RefSeq" id="WP_094690710.1">
    <property type="nucleotide sequence ID" value="NZ_MWWQ01000005.1"/>
</dbReference>
<protein>
    <recommendedName>
        <fullName evidence="3">Phage protein</fullName>
    </recommendedName>
</protein>
<evidence type="ECO:0008006" key="3">
    <source>
        <dbReference type="Google" id="ProtNLM"/>
    </source>
</evidence>